<proteinExistence type="predicted"/>
<organism evidence="2 3">
    <name type="scientific">Streblomastix strix</name>
    <dbReference type="NCBI Taxonomy" id="222440"/>
    <lineage>
        <taxon>Eukaryota</taxon>
        <taxon>Metamonada</taxon>
        <taxon>Preaxostyla</taxon>
        <taxon>Oxymonadida</taxon>
        <taxon>Streblomastigidae</taxon>
        <taxon>Streblomastix</taxon>
    </lineage>
</organism>
<keyword evidence="1" id="KW-0732">Signal</keyword>
<evidence type="ECO:0008006" key="4">
    <source>
        <dbReference type="Google" id="ProtNLM"/>
    </source>
</evidence>
<feature type="signal peptide" evidence="1">
    <location>
        <begin position="1"/>
        <end position="20"/>
    </location>
</feature>
<evidence type="ECO:0000313" key="3">
    <source>
        <dbReference type="Proteomes" id="UP000324800"/>
    </source>
</evidence>
<accession>A0A5J4TA01</accession>
<evidence type="ECO:0000313" key="2">
    <source>
        <dbReference type="EMBL" id="KAA6355067.1"/>
    </source>
</evidence>
<protein>
    <recommendedName>
        <fullName evidence="4">Right handed beta helix domain-containing protein</fullName>
    </recommendedName>
</protein>
<dbReference type="AlphaFoldDB" id="A0A5J4TA01"/>
<gene>
    <name evidence="2" type="ORF">EZS28_049407</name>
</gene>
<reference evidence="2 3" key="1">
    <citation type="submission" date="2019-03" db="EMBL/GenBank/DDBJ databases">
        <title>Single cell metagenomics reveals metabolic interactions within the superorganism composed of flagellate Streblomastix strix and complex community of Bacteroidetes bacteria on its surface.</title>
        <authorList>
            <person name="Treitli S.C."/>
            <person name="Kolisko M."/>
            <person name="Husnik F."/>
            <person name="Keeling P."/>
            <person name="Hampl V."/>
        </authorList>
    </citation>
    <scope>NUCLEOTIDE SEQUENCE [LARGE SCALE GENOMIC DNA]</scope>
    <source>
        <strain evidence="2">ST1C</strain>
    </source>
</reference>
<feature type="chain" id="PRO_5023807785" description="Right handed beta helix domain-containing protein" evidence="1">
    <location>
        <begin position="21"/>
        <end position="166"/>
    </location>
</feature>
<comment type="caution">
    <text evidence="2">The sequence shown here is derived from an EMBL/GenBank/DDBJ whole genome shotgun (WGS) entry which is preliminary data.</text>
</comment>
<dbReference type="EMBL" id="SNRW01035229">
    <property type="protein sequence ID" value="KAA6355067.1"/>
    <property type="molecule type" value="Genomic_DNA"/>
</dbReference>
<sequence length="166" mass="18642">MRRIVFLVLFVAYSVFCASCEEIIFKNKAFKLDDSTQYALITFSKNQCCILIDNCSFSASNTSAQYSGTYVHITHAALVTIRNSQFNAIQLNLRPALLFGNNINVSVIEYTNFTGIMNRNGNGSALYLQIHPEFGSHTLNHVIFRERQAIYGGAIFIDLGIQKCTH</sequence>
<dbReference type="Proteomes" id="UP000324800">
    <property type="component" value="Unassembled WGS sequence"/>
</dbReference>
<name>A0A5J4TA01_9EUKA</name>
<evidence type="ECO:0000256" key="1">
    <source>
        <dbReference type="SAM" id="SignalP"/>
    </source>
</evidence>